<reference evidence="1 2" key="1">
    <citation type="journal article" date="2022" name="DNA Res.">
        <title>Chromosomal-level genome assembly of the orchid tree Bauhinia variegata (Leguminosae; Cercidoideae) supports the allotetraploid origin hypothesis of Bauhinia.</title>
        <authorList>
            <person name="Zhong Y."/>
            <person name="Chen Y."/>
            <person name="Zheng D."/>
            <person name="Pang J."/>
            <person name="Liu Y."/>
            <person name="Luo S."/>
            <person name="Meng S."/>
            <person name="Qian L."/>
            <person name="Wei D."/>
            <person name="Dai S."/>
            <person name="Zhou R."/>
        </authorList>
    </citation>
    <scope>NUCLEOTIDE SEQUENCE [LARGE SCALE GENOMIC DNA]</scope>
    <source>
        <strain evidence="1">BV-YZ2020</strain>
    </source>
</reference>
<comment type="caution">
    <text evidence="1">The sequence shown here is derived from an EMBL/GenBank/DDBJ whole genome shotgun (WGS) entry which is preliminary data.</text>
</comment>
<evidence type="ECO:0000313" key="1">
    <source>
        <dbReference type="EMBL" id="KAI4357944.1"/>
    </source>
</evidence>
<name>A0ACB9QA32_BAUVA</name>
<organism evidence="1 2">
    <name type="scientific">Bauhinia variegata</name>
    <name type="common">Purple orchid tree</name>
    <name type="synonym">Phanera variegata</name>
    <dbReference type="NCBI Taxonomy" id="167791"/>
    <lineage>
        <taxon>Eukaryota</taxon>
        <taxon>Viridiplantae</taxon>
        <taxon>Streptophyta</taxon>
        <taxon>Embryophyta</taxon>
        <taxon>Tracheophyta</taxon>
        <taxon>Spermatophyta</taxon>
        <taxon>Magnoliopsida</taxon>
        <taxon>eudicotyledons</taxon>
        <taxon>Gunneridae</taxon>
        <taxon>Pentapetalae</taxon>
        <taxon>rosids</taxon>
        <taxon>fabids</taxon>
        <taxon>Fabales</taxon>
        <taxon>Fabaceae</taxon>
        <taxon>Cercidoideae</taxon>
        <taxon>Cercideae</taxon>
        <taxon>Bauhiniinae</taxon>
        <taxon>Bauhinia</taxon>
    </lineage>
</organism>
<proteinExistence type="predicted"/>
<gene>
    <name evidence="1" type="ORF">L6164_001858</name>
</gene>
<dbReference type="EMBL" id="CM039426">
    <property type="protein sequence ID" value="KAI4357944.1"/>
    <property type="molecule type" value="Genomic_DNA"/>
</dbReference>
<dbReference type="Proteomes" id="UP000828941">
    <property type="component" value="Chromosome 1"/>
</dbReference>
<protein>
    <submittedName>
        <fullName evidence="1">Uncharacterized protein</fullName>
    </submittedName>
</protein>
<keyword evidence="2" id="KW-1185">Reference proteome</keyword>
<sequence>MDSYSDKAQGDLYAADAAFEKLHSLEGFATSKNDTQELESSLQVLTEVDFRLAYSSEKLVNLHASYIYLLAQENDLDAMDLENDCISIEYIEKALTFDLLSSILDSEVRELDNFMDTLQEEMVDARHAIFSCRHLTGVFPMIEEKLQDSEESVKQFQQQFLEFKMQSSKLLRTNEAFQRENWEMGKALNLSENSQLLDRKAKSNNQMVEQQRYILRLLEKSLARELELEKKLAECRKNEELKLKLHYTEQVAFHMEEASGVVWGRFLEAENAAEVLMGISKQLMGRLQIAEFNVNGYIQRENELKSKYQNCIEQLHAKESAIEKLERYIAEHVKENGELSNLREKVKLLEEQKEVQLQLNAANAENETSQEQLIEMGNLVESLRESLYVAETRADSAEAKVAHLTETNLELTEELNFHKNSASNAEKKVGSLEKQVRESEIQLQNAKASSEASQEQQNMLYSAIWDMETLIEDLKSKVAKAESRTETVEEQCIVLSETNFELNKELDLLRSRTKSLKTSLDQAKNLRLSGVKEINIRTKSIMGMVKQLAIERERIQEQLCTLRKENRSLVEKLNNTKAGTHLDHCDNGLHSSNEDLASNIDSSNGSCTKAADEEAREPLNRNFEVGEPSEDSSSETQTESSISANKSAKCSNITFLSMAVIFAVVSVLAMLLVDTETFSLQRTFDG</sequence>
<accession>A0ACB9QA32</accession>
<evidence type="ECO:0000313" key="2">
    <source>
        <dbReference type="Proteomes" id="UP000828941"/>
    </source>
</evidence>